<comment type="caution">
    <text evidence="1">The sequence shown here is derived from an EMBL/GenBank/DDBJ whole genome shotgun (WGS) entry which is preliminary data.</text>
</comment>
<keyword evidence="2" id="KW-1185">Reference proteome</keyword>
<proteinExistence type="predicted"/>
<organism evidence="1 2">
    <name type="scientific">Ceratopteris richardii</name>
    <name type="common">Triangle waterfern</name>
    <dbReference type="NCBI Taxonomy" id="49495"/>
    <lineage>
        <taxon>Eukaryota</taxon>
        <taxon>Viridiplantae</taxon>
        <taxon>Streptophyta</taxon>
        <taxon>Embryophyta</taxon>
        <taxon>Tracheophyta</taxon>
        <taxon>Polypodiopsida</taxon>
        <taxon>Polypodiidae</taxon>
        <taxon>Polypodiales</taxon>
        <taxon>Pteridineae</taxon>
        <taxon>Pteridaceae</taxon>
        <taxon>Parkerioideae</taxon>
        <taxon>Ceratopteris</taxon>
    </lineage>
</organism>
<gene>
    <name evidence="1" type="ORF">KP509_07G036800</name>
</gene>
<sequence>MIFSLHLPGFATAAIPLSNFHVFCLLHRPKLYHHGCNKSLSLSDVPTVGNAQMLLSLSKQSVRIGIICAPSLQSPCLLRESLCSLYVPPPSTIQLDSLSTAFHLSLPQ</sequence>
<dbReference type="AlphaFoldDB" id="A0A8T2UK75"/>
<reference evidence="1" key="1">
    <citation type="submission" date="2021-08" db="EMBL/GenBank/DDBJ databases">
        <title>WGS assembly of Ceratopteris richardii.</title>
        <authorList>
            <person name="Marchant D.B."/>
            <person name="Chen G."/>
            <person name="Jenkins J."/>
            <person name="Shu S."/>
            <person name="Leebens-Mack J."/>
            <person name="Grimwood J."/>
            <person name="Schmutz J."/>
            <person name="Soltis P."/>
            <person name="Soltis D."/>
            <person name="Chen Z.-H."/>
        </authorList>
    </citation>
    <scope>NUCLEOTIDE SEQUENCE</scope>
    <source>
        <strain evidence="1">Whitten #5841</strain>
        <tissue evidence="1">Leaf</tissue>
    </source>
</reference>
<evidence type="ECO:0000313" key="1">
    <source>
        <dbReference type="EMBL" id="KAH7432729.1"/>
    </source>
</evidence>
<accession>A0A8T2UK75</accession>
<dbReference type="EMBL" id="CM035412">
    <property type="protein sequence ID" value="KAH7432729.1"/>
    <property type="molecule type" value="Genomic_DNA"/>
</dbReference>
<evidence type="ECO:0000313" key="2">
    <source>
        <dbReference type="Proteomes" id="UP000825935"/>
    </source>
</evidence>
<dbReference type="Proteomes" id="UP000825935">
    <property type="component" value="Chromosome 7"/>
</dbReference>
<protein>
    <submittedName>
        <fullName evidence="1">Uncharacterized protein</fullName>
    </submittedName>
</protein>
<name>A0A8T2UK75_CERRI</name>